<evidence type="ECO:0008006" key="9">
    <source>
        <dbReference type="Google" id="ProtNLM"/>
    </source>
</evidence>
<feature type="transmembrane region" description="Helical" evidence="6">
    <location>
        <begin position="301"/>
        <end position="328"/>
    </location>
</feature>
<accession>A0A2G1UJ11</accession>
<feature type="transmembrane region" description="Helical" evidence="6">
    <location>
        <begin position="153"/>
        <end position="171"/>
    </location>
</feature>
<evidence type="ECO:0000313" key="8">
    <source>
        <dbReference type="Proteomes" id="UP000231409"/>
    </source>
</evidence>
<organism evidence="7 8">
    <name type="scientific">Marinobacter profundi</name>
    <dbReference type="NCBI Taxonomy" id="2666256"/>
    <lineage>
        <taxon>Bacteria</taxon>
        <taxon>Pseudomonadati</taxon>
        <taxon>Pseudomonadota</taxon>
        <taxon>Gammaproteobacteria</taxon>
        <taxon>Pseudomonadales</taxon>
        <taxon>Marinobacteraceae</taxon>
        <taxon>Marinobacter</taxon>
    </lineage>
</organism>
<gene>
    <name evidence="7" type="ORF">CLH61_14165</name>
</gene>
<dbReference type="AlphaFoldDB" id="A0A2G1UJ11"/>
<dbReference type="PANTHER" id="PTHR30250">
    <property type="entry name" value="PST FAMILY PREDICTED COLANIC ACID TRANSPORTER"/>
    <property type="match status" value="1"/>
</dbReference>
<dbReference type="InterPro" id="IPR002797">
    <property type="entry name" value="Polysacc_synth"/>
</dbReference>
<evidence type="ECO:0000256" key="1">
    <source>
        <dbReference type="ARBA" id="ARBA00004651"/>
    </source>
</evidence>
<dbReference type="Proteomes" id="UP000231409">
    <property type="component" value="Unassembled WGS sequence"/>
</dbReference>
<dbReference type="InterPro" id="IPR050833">
    <property type="entry name" value="Poly_Biosynth_Transport"/>
</dbReference>
<feature type="transmembrane region" description="Helical" evidence="6">
    <location>
        <begin position="50"/>
        <end position="75"/>
    </location>
</feature>
<dbReference type="GO" id="GO:0005886">
    <property type="term" value="C:plasma membrane"/>
    <property type="evidence" value="ECO:0007669"/>
    <property type="project" value="UniProtKB-SubCell"/>
</dbReference>
<reference evidence="7 8" key="1">
    <citation type="submission" date="2017-09" db="EMBL/GenBank/DDBJ databases">
        <title>The draft genome sequences of Marinobacter sp. PWS21.</title>
        <authorList>
            <person name="Cao J."/>
        </authorList>
    </citation>
    <scope>NUCLEOTIDE SEQUENCE [LARGE SCALE GENOMIC DNA]</scope>
    <source>
        <strain evidence="7 8">PWS21</strain>
    </source>
</reference>
<feature type="transmembrane region" description="Helical" evidence="6">
    <location>
        <begin position="220"/>
        <end position="241"/>
    </location>
</feature>
<comment type="subcellular location">
    <subcellularLocation>
        <location evidence="1">Cell membrane</location>
        <topology evidence="1">Multi-pass membrane protein</topology>
    </subcellularLocation>
</comment>
<evidence type="ECO:0000313" key="7">
    <source>
        <dbReference type="EMBL" id="PHQ14452.1"/>
    </source>
</evidence>
<evidence type="ECO:0000256" key="5">
    <source>
        <dbReference type="ARBA" id="ARBA00023136"/>
    </source>
</evidence>
<feature type="transmembrane region" description="Helical" evidence="6">
    <location>
        <begin position="87"/>
        <end position="112"/>
    </location>
</feature>
<feature type="transmembrane region" description="Helical" evidence="6">
    <location>
        <begin position="370"/>
        <end position="389"/>
    </location>
</feature>
<comment type="caution">
    <text evidence="7">The sequence shown here is derived from an EMBL/GenBank/DDBJ whole genome shotgun (WGS) entry which is preliminary data.</text>
</comment>
<feature type="transmembrane region" description="Helical" evidence="6">
    <location>
        <begin position="395"/>
        <end position="416"/>
    </location>
</feature>
<name>A0A2G1UJ11_9GAMM</name>
<evidence type="ECO:0000256" key="2">
    <source>
        <dbReference type="ARBA" id="ARBA00022475"/>
    </source>
</evidence>
<evidence type="ECO:0000256" key="3">
    <source>
        <dbReference type="ARBA" id="ARBA00022692"/>
    </source>
</evidence>
<proteinExistence type="predicted"/>
<keyword evidence="2" id="KW-1003">Cell membrane</keyword>
<feature type="transmembrane region" description="Helical" evidence="6">
    <location>
        <begin position="183"/>
        <end position="208"/>
    </location>
</feature>
<feature type="transmembrane region" description="Helical" evidence="6">
    <location>
        <begin position="340"/>
        <end position="363"/>
    </location>
</feature>
<feature type="transmembrane region" description="Helical" evidence="6">
    <location>
        <begin position="256"/>
        <end position="281"/>
    </location>
</feature>
<keyword evidence="8" id="KW-1185">Reference proteome</keyword>
<evidence type="ECO:0000256" key="6">
    <source>
        <dbReference type="SAM" id="Phobius"/>
    </source>
</evidence>
<keyword evidence="5 6" id="KW-0472">Membrane</keyword>
<dbReference type="Pfam" id="PF01943">
    <property type="entry name" value="Polysacc_synt"/>
    <property type="match status" value="1"/>
</dbReference>
<dbReference type="EMBL" id="NTFH01000010">
    <property type="protein sequence ID" value="PHQ14452.1"/>
    <property type="molecule type" value="Genomic_DNA"/>
</dbReference>
<dbReference type="PANTHER" id="PTHR30250:SF26">
    <property type="entry name" value="PSMA PROTEIN"/>
    <property type="match status" value="1"/>
</dbReference>
<evidence type="ECO:0000256" key="4">
    <source>
        <dbReference type="ARBA" id="ARBA00022989"/>
    </source>
</evidence>
<protein>
    <recommendedName>
        <fullName evidence="9">Polysaccharide biosynthesis protein</fullName>
    </recommendedName>
</protein>
<keyword evidence="3 6" id="KW-0812">Transmembrane</keyword>
<keyword evidence="4 6" id="KW-1133">Transmembrane helix</keyword>
<feature type="transmembrane region" description="Helical" evidence="6">
    <location>
        <begin position="124"/>
        <end position="146"/>
    </location>
</feature>
<sequence length="422" mass="44741">MKWYFILSSKVLIKNAAWSAANHLLARGSLVVVSMILARNLDSSGFAAYSLFQLTISMIAAYAALGFGVTASRFFSEFQGATNVKRYPVGALWVLSIIGGVVALVVTLILPAGLIEEDLDIPRWLLAVGVFSTSLGIVPAGAVLGLEQYRKAFSVACVTASFLFFGSYAAVKFQSPVSAMWVLVISNAINAVGNFLVTLHIVGIGGLLSSARLSKDSVGAILKFAGPMVGVSLLSASGSWLVGRIILSGPSGPENFALYAIGIQWMALALFLPGMVSRVLLPRLVKMQNELHGTDSESRKLVSSGAMLALIFAILLAIIGVVLSPLLIALYGTNLAINQWLLAAFLVAAIPSAPANTVGNAIVARDGQRAWFTITFLWFFTLIALTLLFSDLGVWAGAVSHGVASLILIFLSVCFARKRTLL</sequence>